<dbReference type="InterPro" id="IPR055247">
    <property type="entry name" value="InsJ-like_HTH"/>
</dbReference>
<dbReference type="GO" id="GO:0043565">
    <property type="term" value="F:sequence-specific DNA binding"/>
    <property type="evidence" value="ECO:0007669"/>
    <property type="project" value="InterPro"/>
</dbReference>
<sequence>MSKRITKHTLDERLEAVLNVMEGNCSIKKMAKQLGVAPETVKRWIAKYKGGGVAGLTESKTWKRYSPQLKRKAVEYYLKEAMGVQKTCEKFNISSSSVLRKWIKLYTNGKGFKPTSKRWNNQMNKGRKTTWKERIEIVQFTIANNLDYHKAETVYHVSYQQVYGWVRKYKANGPEALRDRRGHTLKSKPKDSLTEEENYKLRIKELEERNQYLEAENGLIKKLKEIERRNRPV</sequence>
<dbReference type="Gene3D" id="1.10.10.10">
    <property type="entry name" value="Winged helix-like DNA-binding domain superfamily/Winged helix DNA-binding domain"/>
    <property type="match status" value="3"/>
</dbReference>
<dbReference type="Proteomes" id="UP000195611">
    <property type="component" value="Unassembled WGS sequence"/>
</dbReference>
<evidence type="ECO:0000256" key="1">
    <source>
        <dbReference type="ARBA" id="ARBA00038232"/>
    </source>
</evidence>
<feature type="domain" description="Insertion element IS150 protein InsJ-like helix-turn-helix" evidence="3">
    <location>
        <begin position="133"/>
        <end position="182"/>
    </location>
</feature>
<comment type="similarity">
    <text evidence="1">Belongs to the IS150/IS1296 orfA family.</text>
</comment>
<evidence type="ECO:0000313" key="5">
    <source>
        <dbReference type="Proteomes" id="UP000195611"/>
    </source>
</evidence>
<evidence type="ECO:0000259" key="3">
    <source>
        <dbReference type="Pfam" id="PF13518"/>
    </source>
</evidence>
<organism evidence="4 5">
    <name type="scientific">Marinilactibacillus psychrotolerans 42ea</name>
    <dbReference type="NCBI Taxonomy" id="1255609"/>
    <lineage>
        <taxon>Bacteria</taxon>
        <taxon>Bacillati</taxon>
        <taxon>Bacillota</taxon>
        <taxon>Bacilli</taxon>
        <taxon>Lactobacillales</taxon>
        <taxon>Carnobacteriaceae</taxon>
        <taxon>Marinilactibacillus</taxon>
    </lineage>
</organism>
<keyword evidence="2" id="KW-0175">Coiled coil</keyword>
<accession>A0A1R4KDY7</accession>
<dbReference type="AlphaFoldDB" id="A0A1R4KDY7"/>
<name>A0A1R4KDY7_9LACT</name>
<dbReference type="PANTHER" id="PTHR33795:SF1">
    <property type="entry name" value="INSERTION ELEMENT IS150 PROTEIN INSJ"/>
    <property type="match status" value="1"/>
</dbReference>
<dbReference type="InterPro" id="IPR010921">
    <property type="entry name" value="Trp_repressor/repl_initiator"/>
</dbReference>
<gene>
    <name evidence="4" type="ORF">FM115_09455</name>
</gene>
<evidence type="ECO:0000313" key="4">
    <source>
        <dbReference type="EMBL" id="SJN42375.1"/>
    </source>
</evidence>
<evidence type="ECO:0000256" key="2">
    <source>
        <dbReference type="SAM" id="Coils"/>
    </source>
</evidence>
<protein>
    <submittedName>
        <fullName evidence="4">Mobile element protein</fullName>
    </submittedName>
</protein>
<feature type="coiled-coil region" evidence="2">
    <location>
        <begin position="196"/>
        <end position="223"/>
    </location>
</feature>
<reference evidence="4 5" key="1">
    <citation type="submission" date="2017-02" db="EMBL/GenBank/DDBJ databases">
        <authorList>
            <person name="Peterson S.W."/>
        </authorList>
    </citation>
    <scope>NUCLEOTIDE SEQUENCE [LARGE SCALE GENOMIC DNA]</scope>
    <source>
        <strain evidence="4 5">42ea</strain>
    </source>
</reference>
<feature type="domain" description="Insertion element IS150 protein InsJ-like helix-turn-helix" evidence="3">
    <location>
        <begin position="12"/>
        <end position="63"/>
    </location>
</feature>
<dbReference type="InterPro" id="IPR052057">
    <property type="entry name" value="IS150/IS1296_orfA-like"/>
</dbReference>
<dbReference type="PANTHER" id="PTHR33795">
    <property type="entry name" value="INSERTION ELEMENT IS150 PROTEIN INSJ"/>
    <property type="match status" value="1"/>
</dbReference>
<dbReference type="EMBL" id="FUKW01000132">
    <property type="protein sequence ID" value="SJN42375.1"/>
    <property type="molecule type" value="Genomic_DNA"/>
</dbReference>
<dbReference type="Pfam" id="PF13518">
    <property type="entry name" value="HTH_28"/>
    <property type="match status" value="2"/>
</dbReference>
<dbReference type="SUPFAM" id="SSF48295">
    <property type="entry name" value="TrpR-like"/>
    <property type="match status" value="3"/>
</dbReference>
<dbReference type="InterPro" id="IPR036388">
    <property type="entry name" value="WH-like_DNA-bd_sf"/>
</dbReference>
<proteinExistence type="inferred from homology"/>